<dbReference type="AlphaFoldDB" id="A0A0E0FP99"/>
<sequence>MVEGDSKVKTLLCLPGLATVMPLGAVNLLEGVAIRVLVQLYSKGILQV</sequence>
<name>A0A0E0FP99_ORYNI</name>
<organism evidence="1">
    <name type="scientific">Oryza nivara</name>
    <name type="common">Indian wild rice</name>
    <name type="synonym">Oryza sativa f. spontanea</name>
    <dbReference type="NCBI Taxonomy" id="4536"/>
    <lineage>
        <taxon>Eukaryota</taxon>
        <taxon>Viridiplantae</taxon>
        <taxon>Streptophyta</taxon>
        <taxon>Embryophyta</taxon>
        <taxon>Tracheophyta</taxon>
        <taxon>Spermatophyta</taxon>
        <taxon>Magnoliopsida</taxon>
        <taxon>Liliopsida</taxon>
        <taxon>Poales</taxon>
        <taxon>Poaceae</taxon>
        <taxon>BOP clade</taxon>
        <taxon>Oryzoideae</taxon>
        <taxon>Oryzeae</taxon>
        <taxon>Oryzinae</taxon>
        <taxon>Oryza</taxon>
    </lineage>
</organism>
<reference evidence="1" key="2">
    <citation type="submission" date="2018-04" db="EMBL/GenBank/DDBJ databases">
        <title>OnivRS2 (Oryza nivara Reference Sequence Version 2).</title>
        <authorList>
            <person name="Zhang J."/>
            <person name="Kudrna D."/>
            <person name="Lee S."/>
            <person name="Talag J."/>
            <person name="Rajasekar S."/>
            <person name="Welchert J."/>
            <person name="Hsing Y.-I."/>
            <person name="Wing R.A."/>
        </authorList>
    </citation>
    <scope>NUCLEOTIDE SEQUENCE [LARGE SCALE GENOMIC DNA]</scope>
</reference>
<evidence type="ECO:0000313" key="2">
    <source>
        <dbReference type="Proteomes" id="UP000006591"/>
    </source>
</evidence>
<protein>
    <submittedName>
        <fullName evidence="1">Uncharacterized protein</fullName>
    </submittedName>
</protein>
<evidence type="ECO:0000313" key="1">
    <source>
        <dbReference type="EnsemblPlants" id="ONIVA01G25150.1"/>
    </source>
</evidence>
<dbReference type="Proteomes" id="UP000006591">
    <property type="component" value="Chromosome 1"/>
</dbReference>
<dbReference type="Gramene" id="ONIVA01G25150.1">
    <property type="protein sequence ID" value="ONIVA01G25150.1"/>
    <property type="gene ID" value="ONIVA01G25150"/>
</dbReference>
<proteinExistence type="predicted"/>
<dbReference type="EnsemblPlants" id="ONIVA01G25150.1">
    <property type="protein sequence ID" value="ONIVA01G25150.1"/>
    <property type="gene ID" value="ONIVA01G25150"/>
</dbReference>
<reference evidence="1" key="1">
    <citation type="submission" date="2015-04" db="UniProtKB">
        <authorList>
            <consortium name="EnsemblPlants"/>
        </authorList>
    </citation>
    <scope>IDENTIFICATION</scope>
    <source>
        <strain evidence="1">SL10</strain>
    </source>
</reference>
<dbReference type="HOGENOM" id="CLU_209963_0_0_1"/>
<keyword evidence="2" id="KW-1185">Reference proteome</keyword>
<accession>A0A0E0FP99</accession>